<proteinExistence type="predicted"/>
<dbReference type="EMBL" id="BLXT01005870">
    <property type="protein sequence ID" value="GFO26793.1"/>
    <property type="molecule type" value="Genomic_DNA"/>
</dbReference>
<name>A0AAV4C5Q9_9GAST</name>
<evidence type="ECO:0000256" key="1">
    <source>
        <dbReference type="SAM" id="MobiDB-lite"/>
    </source>
</evidence>
<organism evidence="2 3">
    <name type="scientific">Plakobranchus ocellatus</name>
    <dbReference type="NCBI Taxonomy" id="259542"/>
    <lineage>
        <taxon>Eukaryota</taxon>
        <taxon>Metazoa</taxon>
        <taxon>Spiralia</taxon>
        <taxon>Lophotrochozoa</taxon>
        <taxon>Mollusca</taxon>
        <taxon>Gastropoda</taxon>
        <taxon>Heterobranchia</taxon>
        <taxon>Euthyneura</taxon>
        <taxon>Panpulmonata</taxon>
        <taxon>Sacoglossa</taxon>
        <taxon>Placobranchoidea</taxon>
        <taxon>Plakobranchidae</taxon>
        <taxon>Plakobranchus</taxon>
    </lineage>
</organism>
<evidence type="ECO:0000313" key="2">
    <source>
        <dbReference type="EMBL" id="GFO26793.1"/>
    </source>
</evidence>
<reference evidence="2 3" key="1">
    <citation type="journal article" date="2021" name="Elife">
        <title>Chloroplast acquisition without the gene transfer in kleptoplastic sea slugs, Plakobranchus ocellatus.</title>
        <authorList>
            <person name="Maeda T."/>
            <person name="Takahashi S."/>
            <person name="Yoshida T."/>
            <person name="Shimamura S."/>
            <person name="Takaki Y."/>
            <person name="Nagai Y."/>
            <person name="Toyoda A."/>
            <person name="Suzuki Y."/>
            <person name="Arimoto A."/>
            <person name="Ishii H."/>
            <person name="Satoh N."/>
            <person name="Nishiyama T."/>
            <person name="Hasebe M."/>
            <person name="Maruyama T."/>
            <person name="Minagawa J."/>
            <person name="Obokata J."/>
            <person name="Shigenobu S."/>
        </authorList>
    </citation>
    <scope>NUCLEOTIDE SEQUENCE [LARGE SCALE GENOMIC DNA]</scope>
</reference>
<accession>A0AAV4C5Q9</accession>
<keyword evidence="3" id="KW-1185">Reference proteome</keyword>
<sequence>MNSEICCSTIRSERLPSTFNAARFLRSYFLNKYTSSSPYLQASHIFPHLPAFLPLLNFPNSLSTGISHLPSPSLLSAPPQLPHLTIYRHLTSSLTFPPFCPSSTSPSPYLQASHIFPHLPSFLPLLNCPISLSTGISHLPSPSLLPDPPPPPHLPITGISHLPSPSLLSTSPHLPTSPTSRHLTSSLTFPSA</sequence>
<dbReference type="AlphaFoldDB" id="A0AAV4C5Q9"/>
<dbReference type="Proteomes" id="UP000735302">
    <property type="component" value="Unassembled WGS sequence"/>
</dbReference>
<feature type="compositionally biased region" description="Low complexity" evidence="1">
    <location>
        <begin position="167"/>
        <end position="180"/>
    </location>
</feature>
<protein>
    <submittedName>
        <fullName evidence="2">Uncharacterized protein</fullName>
    </submittedName>
</protein>
<evidence type="ECO:0000313" key="3">
    <source>
        <dbReference type="Proteomes" id="UP000735302"/>
    </source>
</evidence>
<gene>
    <name evidence="2" type="ORF">PoB_005329800</name>
</gene>
<feature type="compositionally biased region" description="Polar residues" evidence="1">
    <location>
        <begin position="181"/>
        <end position="192"/>
    </location>
</feature>
<feature type="region of interest" description="Disordered" evidence="1">
    <location>
        <begin position="167"/>
        <end position="192"/>
    </location>
</feature>
<comment type="caution">
    <text evidence="2">The sequence shown here is derived from an EMBL/GenBank/DDBJ whole genome shotgun (WGS) entry which is preliminary data.</text>
</comment>